<dbReference type="Proteomes" id="UP000015454">
    <property type="component" value="Unassembled WGS sequence"/>
</dbReference>
<feature type="region of interest" description="Disordered" evidence="1">
    <location>
        <begin position="46"/>
        <end position="68"/>
    </location>
</feature>
<feature type="compositionally biased region" description="Basic and acidic residues" evidence="1">
    <location>
        <begin position="50"/>
        <end position="66"/>
    </location>
</feature>
<accession>T0GEQ6</accession>
<evidence type="ECO:0000313" key="2">
    <source>
        <dbReference type="EMBL" id="EQA43888.1"/>
    </source>
</evidence>
<evidence type="ECO:0000313" key="3">
    <source>
        <dbReference type="Proteomes" id="UP000015454"/>
    </source>
</evidence>
<dbReference type="EMBL" id="AHMO02000008">
    <property type="protein sequence ID" value="EQA43888.1"/>
    <property type="molecule type" value="Genomic_DNA"/>
</dbReference>
<comment type="caution">
    <text evidence="2">The sequence shown here is derived from an EMBL/GenBank/DDBJ whole genome shotgun (WGS) entry which is preliminary data.</text>
</comment>
<keyword evidence="3" id="KW-1185">Reference proteome</keyword>
<sequence>MVMLSIRSISIIIVLLAFIFIERVWSSTLASGSLFYTQEFSVKNVADEPGSQKKNESPSKDSEDKKKNMKGCCRIKYQGGGFDYLPATEEECVTKPGYHSFLKDSPLCFQSIWD</sequence>
<gene>
    <name evidence="2" type="ORF">LEP1GSC050_2026</name>
</gene>
<dbReference type="NCBIfam" id="NF047538">
    <property type="entry name" value="LIC_11321_fam"/>
    <property type="match status" value="1"/>
</dbReference>
<organism evidence="2 3">
    <name type="scientific">Leptospira broomii serovar Hurstbridge str. 5399</name>
    <dbReference type="NCBI Taxonomy" id="1049789"/>
    <lineage>
        <taxon>Bacteria</taxon>
        <taxon>Pseudomonadati</taxon>
        <taxon>Spirochaetota</taxon>
        <taxon>Spirochaetia</taxon>
        <taxon>Leptospirales</taxon>
        <taxon>Leptospiraceae</taxon>
        <taxon>Leptospira</taxon>
    </lineage>
</organism>
<reference evidence="2" key="1">
    <citation type="submission" date="2013-05" db="EMBL/GenBank/DDBJ databases">
        <authorList>
            <person name="Harkins D.M."/>
            <person name="Durkin A.S."/>
            <person name="Brinkac L.M."/>
            <person name="Haft D.H."/>
            <person name="Selengut J.D."/>
            <person name="Sanka R."/>
            <person name="DePew J."/>
            <person name="Purushe J."/>
            <person name="Hartskeerl R.A."/>
            <person name="Ahmed A."/>
            <person name="van der Linden H."/>
            <person name="Goris M.G.A."/>
            <person name="Vinetz J.M."/>
            <person name="Sutton G.G."/>
            <person name="Nierman W.C."/>
            <person name="Fouts D.E."/>
        </authorList>
    </citation>
    <scope>NUCLEOTIDE SEQUENCE [LARGE SCALE GENOMIC DNA]</scope>
    <source>
        <strain evidence="2">5399</strain>
    </source>
</reference>
<evidence type="ECO:0000256" key="1">
    <source>
        <dbReference type="SAM" id="MobiDB-lite"/>
    </source>
</evidence>
<proteinExistence type="predicted"/>
<name>T0GEQ6_9LEPT</name>
<protein>
    <submittedName>
        <fullName evidence="2">Uncharacterized protein</fullName>
    </submittedName>
</protein>
<dbReference type="AlphaFoldDB" id="T0GEQ6"/>